<dbReference type="OrthoDB" id="6500128at2759"/>
<feature type="transmembrane region" description="Helical" evidence="7">
    <location>
        <begin position="215"/>
        <end position="241"/>
    </location>
</feature>
<evidence type="ECO:0000256" key="4">
    <source>
        <dbReference type="ARBA" id="ARBA00022840"/>
    </source>
</evidence>
<feature type="transmembrane region" description="Helical" evidence="7">
    <location>
        <begin position="302"/>
        <end position="330"/>
    </location>
</feature>
<reference evidence="10" key="1">
    <citation type="submission" date="2021-03" db="EMBL/GenBank/DDBJ databases">
        <authorList>
            <consortium name="Genoscope - CEA"/>
            <person name="William W."/>
        </authorList>
    </citation>
    <scope>NUCLEOTIDE SEQUENCE</scope>
    <source>
        <strain evidence="10">Doubled-haploid Pahang</strain>
    </source>
</reference>
<dbReference type="Proteomes" id="UP000012960">
    <property type="component" value="Unplaced"/>
</dbReference>
<dbReference type="Gramene" id="Ma08_t32430.1">
    <property type="protein sequence ID" value="Ma08_p32430.1"/>
    <property type="gene ID" value="Ma08_g32430"/>
</dbReference>
<dbReference type="Pfam" id="PF00664">
    <property type="entry name" value="ABC_membrane"/>
    <property type="match status" value="1"/>
</dbReference>
<organism evidence="11 12">
    <name type="scientific">Musa acuminata subsp. malaccensis</name>
    <name type="common">Wild banana</name>
    <name type="synonym">Musa malaccensis</name>
    <dbReference type="NCBI Taxonomy" id="214687"/>
    <lineage>
        <taxon>Eukaryota</taxon>
        <taxon>Viridiplantae</taxon>
        <taxon>Streptophyta</taxon>
        <taxon>Embryophyta</taxon>
        <taxon>Tracheophyta</taxon>
        <taxon>Spermatophyta</taxon>
        <taxon>Magnoliopsida</taxon>
        <taxon>Liliopsida</taxon>
        <taxon>Zingiberales</taxon>
        <taxon>Musaceae</taxon>
        <taxon>Musa</taxon>
    </lineage>
</organism>
<evidence type="ECO:0000256" key="3">
    <source>
        <dbReference type="ARBA" id="ARBA00022741"/>
    </source>
</evidence>
<evidence type="ECO:0000313" key="11">
    <source>
        <dbReference type="EnsemblPlants" id="Ma08_p32430.1"/>
    </source>
</evidence>
<dbReference type="PROSITE" id="PS50893">
    <property type="entry name" value="ABC_TRANSPORTER_2"/>
    <property type="match status" value="1"/>
</dbReference>
<reference evidence="11" key="2">
    <citation type="submission" date="2021-05" db="UniProtKB">
        <authorList>
            <consortium name="EnsemblPlants"/>
        </authorList>
    </citation>
    <scope>IDENTIFICATION</scope>
    <source>
        <strain evidence="11">subsp. malaccensis</strain>
    </source>
</reference>
<evidence type="ECO:0000256" key="6">
    <source>
        <dbReference type="ARBA" id="ARBA00023136"/>
    </source>
</evidence>
<feature type="transmembrane region" description="Helical" evidence="7">
    <location>
        <begin position="171"/>
        <end position="194"/>
    </location>
</feature>
<evidence type="ECO:0000256" key="5">
    <source>
        <dbReference type="ARBA" id="ARBA00022989"/>
    </source>
</evidence>
<dbReference type="Gene3D" id="3.40.50.300">
    <property type="entry name" value="P-loop containing nucleotide triphosphate hydrolases"/>
    <property type="match status" value="1"/>
</dbReference>
<feature type="domain" description="ABC transporter" evidence="8">
    <location>
        <begin position="489"/>
        <end position="728"/>
    </location>
</feature>
<dbReference type="InterPro" id="IPR036640">
    <property type="entry name" value="ABC1_TM_sf"/>
</dbReference>
<dbReference type="Gene3D" id="1.20.1560.10">
    <property type="entry name" value="ABC transporter type 1, transmembrane domain"/>
    <property type="match status" value="1"/>
</dbReference>
<dbReference type="SMART" id="SM00382">
    <property type="entry name" value="AAA"/>
    <property type="match status" value="1"/>
</dbReference>
<evidence type="ECO:0000259" key="8">
    <source>
        <dbReference type="PROSITE" id="PS50893"/>
    </source>
</evidence>
<evidence type="ECO:0000256" key="7">
    <source>
        <dbReference type="SAM" id="Phobius"/>
    </source>
</evidence>
<dbReference type="FunFam" id="1.20.1560.10:FF:000059">
    <property type="entry name" value="ABC transporter B family member 26, chloroplastic"/>
    <property type="match status" value="1"/>
</dbReference>
<evidence type="ECO:0000259" key="9">
    <source>
        <dbReference type="PROSITE" id="PS50929"/>
    </source>
</evidence>
<dbReference type="PROSITE" id="PS50929">
    <property type="entry name" value="ABC_TM1F"/>
    <property type="match status" value="1"/>
</dbReference>
<dbReference type="EnsemblPlants" id="Ma08_t32430.1">
    <property type="protein sequence ID" value="Ma08_p32430.1"/>
    <property type="gene ID" value="Ma08_g32430"/>
</dbReference>
<dbReference type="PANTHER" id="PTHR43394">
    <property type="entry name" value="ATP-DEPENDENT PERMEASE MDL1, MITOCHONDRIAL"/>
    <property type="match status" value="1"/>
</dbReference>
<evidence type="ECO:0000313" key="12">
    <source>
        <dbReference type="Proteomes" id="UP000012960"/>
    </source>
</evidence>
<dbReference type="SUPFAM" id="SSF90123">
    <property type="entry name" value="ABC transporter transmembrane region"/>
    <property type="match status" value="1"/>
</dbReference>
<keyword evidence="4" id="KW-0067">ATP-binding</keyword>
<dbReference type="PIRSF" id="PIRSF002773">
    <property type="entry name" value="ABC_prm/ATPase_B"/>
    <property type="match status" value="1"/>
</dbReference>
<dbReference type="PANTHER" id="PTHR43394:SF19">
    <property type="entry name" value="ABC TRANSPORTER B FAMILY"/>
    <property type="match status" value="1"/>
</dbReference>
<evidence type="ECO:0000256" key="1">
    <source>
        <dbReference type="ARBA" id="ARBA00004141"/>
    </source>
</evidence>
<sequence length="735" mass="82022">MATAAAAAAAVASPTDSNSIINRRRRIHSRRCSSILRSNNISCPPLTLALKLPSSPFLLLLNSNRCRRRFAPPLRAASSPSSSSSSFPLGANLGRRIGVPDVENNGNVGFLGRLRSGLLLLRYVFPGGSWWKLEQEEGMKVNAEEQDRGKKGLSVITALRRMWELVAKDRLVIFLAFASLLFAALSEVSIPHFLTASIFSAQTHESMMFYRNARLLVLLCFISGICSGLRGCCFGIANMMLVRRMREMLYDSLLFQDVSFLDNETVGDLTSRLGSDCQQVSRVIGNDLNLISRNLLQATGALIYLFILSWRLTLSTLLICTALLTIVLFYGRYQKKAAKLTQELTASANEVAQEALSLFRTVRVYGTEKQEFGRYVNWLERLSEVSLRQSVAYGYCSLSFNFLYHSTQVIAVLVGGISILSGQMTAEQLTKFILYSEWMIYSTWWVGDNWSSLMQSIGASEKVFELMDLLPSNQFLSEGLKLQKLVGHIDFVDVSFSYPSRSMVPVLKQVNLSVHPNEVVAIVGLSGSGKSTLLNLLLRLFEPTNGQILVDGVPLSDLDIKWLRQNIGYVGQEPRLFRMDISSNIRYGCPREVGREDVEWAAKQAYAHEFISALPNGYGTLVDDTLLSGGQKQRIAIARAILRDPTILILDEATSALDAESEYYVKEVLRTMQNSSSKKRTIFVIAHRLSTIQAADRIIVMDGGRIVEMGKHMELIQRDGLYARLVRRQADAFAY</sequence>
<dbReference type="InterPro" id="IPR003593">
    <property type="entry name" value="AAA+_ATPase"/>
</dbReference>
<dbReference type="GO" id="GO:0042626">
    <property type="term" value="F:ATPase-coupled transmembrane transporter activity"/>
    <property type="evidence" value="ECO:0000318"/>
    <property type="project" value="GO_Central"/>
</dbReference>
<proteinExistence type="predicted"/>
<name>A0A804KDA0_MUSAM</name>
<dbReference type="GO" id="GO:0140359">
    <property type="term" value="F:ABC-type transporter activity"/>
    <property type="evidence" value="ECO:0007669"/>
    <property type="project" value="InterPro"/>
</dbReference>
<keyword evidence="12" id="KW-1185">Reference proteome</keyword>
<accession>A0A804KDA0</accession>
<comment type="subcellular location">
    <subcellularLocation>
        <location evidence="1">Membrane</location>
        <topology evidence="1">Multi-pass membrane protein</topology>
    </subcellularLocation>
</comment>
<dbReference type="FunFam" id="3.40.50.300:FF:000218">
    <property type="entry name" value="Multidrug ABC transporter ATP-binding protein"/>
    <property type="match status" value="1"/>
</dbReference>
<dbReference type="Pfam" id="PF00005">
    <property type="entry name" value="ABC_tran"/>
    <property type="match status" value="1"/>
</dbReference>
<protein>
    <submittedName>
        <fullName evidence="10">(wild Malaysian banana) hypothetical protein</fullName>
    </submittedName>
</protein>
<dbReference type="CDD" id="cd18572">
    <property type="entry name" value="ABC_6TM_TAP"/>
    <property type="match status" value="1"/>
</dbReference>
<dbReference type="InterPro" id="IPR003439">
    <property type="entry name" value="ABC_transporter-like_ATP-bd"/>
</dbReference>
<keyword evidence="6 7" id="KW-0472">Membrane</keyword>
<evidence type="ECO:0000256" key="2">
    <source>
        <dbReference type="ARBA" id="ARBA00022692"/>
    </source>
</evidence>
<gene>
    <name evidence="10" type="ORF">GSMUA_93200.1</name>
</gene>
<dbReference type="PROSITE" id="PS00211">
    <property type="entry name" value="ABC_TRANSPORTER_1"/>
    <property type="match status" value="1"/>
</dbReference>
<dbReference type="InterPro" id="IPR017871">
    <property type="entry name" value="ABC_transporter-like_CS"/>
</dbReference>
<dbReference type="InterPro" id="IPR011527">
    <property type="entry name" value="ABC1_TM_dom"/>
</dbReference>
<keyword evidence="2 7" id="KW-0812">Transmembrane</keyword>
<dbReference type="GO" id="GO:0005524">
    <property type="term" value="F:ATP binding"/>
    <property type="evidence" value="ECO:0007669"/>
    <property type="project" value="UniProtKB-KW"/>
</dbReference>
<dbReference type="SUPFAM" id="SSF52540">
    <property type="entry name" value="P-loop containing nucleoside triphosphate hydrolases"/>
    <property type="match status" value="1"/>
</dbReference>
<dbReference type="InterPro" id="IPR027417">
    <property type="entry name" value="P-loop_NTPase"/>
</dbReference>
<evidence type="ECO:0000313" key="10">
    <source>
        <dbReference type="EMBL" id="CAG1833399.1"/>
    </source>
</evidence>
<feature type="domain" description="ABC transmembrane type-1" evidence="9">
    <location>
        <begin position="174"/>
        <end position="455"/>
    </location>
</feature>
<dbReference type="EMBL" id="HG996472">
    <property type="protein sequence ID" value="CAG1833399.1"/>
    <property type="molecule type" value="Genomic_DNA"/>
</dbReference>
<dbReference type="GO" id="GO:0016020">
    <property type="term" value="C:membrane"/>
    <property type="evidence" value="ECO:0007669"/>
    <property type="project" value="UniProtKB-SubCell"/>
</dbReference>
<dbReference type="GO" id="GO:0016887">
    <property type="term" value="F:ATP hydrolysis activity"/>
    <property type="evidence" value="ECO:0007669"/>
    <property type="project" value="InterPro"/>
</dbReference>
<dbReference type="OMA" id="CRLYEPQ"/>
<keyword evidence="5 7" id="KW-1133">Transmembrane helix</keyword>
<dbReference type="InterPro" id="IPR039421">
    <property type="entry name" value="Type_1_exporter"/>
</dbReference>
<keyword evidence="3" id="KW-0547">Nucleotide-binding</keyword>
<dbReference type="AlphaFoldDB" id="A0A804KDA0"/>
<dbReference type="InParanoid" id="A0A804KDA0"/>